<gene>
    <name evidence="1" type="ORF">FRX48_09144</name>
</gene>
<protein>
    <submittedName>
        <fullName evidence="1">Uncharacterized protein</fullName>
    </submittedName>
</protein>
<dbReference type="AlphaFoldDB" id="A0A5M8PDS9"/>
<name>A0A5M8PDS9_9LECA</name>
<evidence type="ECO:0000313" key="1">
    <source>
        <dbReference type="EMBL" id="KAA6407078.1"/>
    </source>
</evidence>
<dbReference type="OrthoDB" id="10070965at2759"/>
<dbReference type="Proteomes" id="UP000324767">
    <property type="component" value="Unassembled WGS sequence"/>
</dbReference>
<proteinExistence type="predicted"/>
<organism evidence="1 2">
    <name type="scientific">Lasallia pustulata</name>
    <dbReference type="NCBI Taxonomy" id="136370"/>
    <lineage>
        <taxon>Eukaryota</taxon>
        <taxon>Fungi</taxon>
        <taxon>Dikarya</taxon>
        <taxon>Ascomycota</taxon>
        <taxon>Pezizomycotina</taxon>
        <taxon>Lecanoromycetes</taxon>
        <taxon>OSLEUM clade</taxon>
        <taxon>Umbilicariomycetidae</taxon>
        <taxon>Umbilicariales</taxon>
        <taxon>Umbilicariaceae</taxon>
        <taxon>Lasallia</taxon>
    </lineage>
</organism>
<sequence>MQTTMATIQERWKAIEDIVYYDEQSLKTDLLIFVRERQGDWAKPLPYMEFRVLLQQIHACCYSSRPVTRTKPTSYVGRKGRMQRFHAKDPEKSKLGTHRAIQQGPGSEYDMYGKHDTYGEYDSCREYSTHNVYGMYSECNMYREYGTYKKYSKYRECNMYSEYNKYNKAYDKVATANYQAPNQKGKSKGGFERYCKDTLSWFSPQGFFTGFIEAL</sequence>
<evidence type="ECO:0000313" key="2">
    <source>
        <dbReference type="Proteomes" id="UP000324767"/>
    </source>
</evidence>
<reference evidence="1 2" key="1">
    <citation type="submission" date="2019-09" db="EMBL/GenBank/DDBJ databases">
        <title>The hologenome of the rock-dwelling lichen Lasallia pustulata.</title>
        <authorList>
            <person name="Greshake Tzovaras B."/>
            <person name="Segers F."/>
            <person name="Bicker A."/>
            <person name="Dal Grande F."/>
            <person name="Otte J."/>
            <person name="Hankeln T."/>
            <person name="Schmitt I."/>
            <person name="Ebersberger I."/>
        </authorList>
    </citation>
    <scope>NUCLEOTIDE SEQUENCE [LARGE SCALE GENOMIC DNA]</scope>
    <source>
        <strain evidence="1">A1-1</strain>
    </source>
</reference>
<accession>A0A5M8PDS9</accession>
<comment type="caution">
    <text evidence="1">The sequence shown here is derived from an EMBL/GenBank/DDBJ whole genome shotgun (WGS) entry which is preliminary data.</text>
</comment>
<dbReference type="EMBL" id="VXIT01000020">
    <property type="protein sequence ID" value="KAA6407078.1"/>
    <property type="molecule type" value="Genomic_DNA"/>
</dbReference>